<protein>
    <recommendedName>
        <fullName evidence="9">General secretion pathway GspH domain-containing protein</fullName>
    </recommendedName>
</protein>
<evidence type="ECO:0000313" key="10">
    <source>
        <dbReference type="EMBL" id="TWT92279.1"/>
    </source>
</evidence>
<dbReference type="Pfam" id="PF12019">
    <property type="entry name" value="GspH"/>
    <property type="match status" value="1"/>
</dbReference>
<evidence type="ECO:0000259" key="9">
    <source>
        <dbReference type="Pfam" id="PF12019"/>
    </source>
</evidence>
<name>A0A5C5ZYA7_9BACT</name>
<evidence type="ECO:0000256" key="2">
    <source>
        <dbReference type="ARBA" id="ARBA00022475"/>
    </source>
</evidence>
<dbReference type="GO" id="GO:0015627">
    <property type="term" value="C:type II protein secretion system complex"/>
    <property type="evidence" value="ECO:0007669"/>
    <property type="project" value="InterPro"/>
</dbReference>
<dbReference type="EMBL" id="SJPM01000012">
    <property type="protein sequence ID" value="TWT92279.1"/>
    <property type="molecule type" value="Genomic_DNA"/>
</dbReference>
<organism evidence="10 11">
    <name type="scientific">Neorhodopirellula pilleata</name>
    <dbReference type="NCBI Taxonomy" id="2714738"/>
    <lineage>
        <taxon>Bacteria</taxon>
        <taxon>Pseudomonadati</taxon>
        <taxon>Planctomycetota</taxon>
        <taxon>Planctomycetia</taxon>
        <taxon>Pirellulales</taxon>
        <taxon>Pirellulaceae</taxon>
        <taxon>Neorhodopirellula</taxon>
    </lineage>
</organism>
<dbReference type="AlphaFoldDB" id="A0A5C5ZYA7"/>
<sequence length="177" mass="19139">MLIDLRKRQGTSLLEVFMVLLILTGSLSIMGVSGAFHTRTDLKQDTDEVLRCVRLARETAITCGCDIHIRTARRTHPSSGQRCVVVELLAQPSPYSGAVDASNASHFGLVSTNPSEWMVDPIWLASTTRLNADTNEIVFQSDGTSTQDANWSLSNGGESYSIRVESVTGNILLGGSP</sequence>
<evidence type="ECO:0000256" key="4">
    <source>
        <dbReference type="ARBA" id="ARBA00022519"/>
    </source>
</evidence>
<evidence type="ECO:0000256" key="7">
    <source>
        <dbReference type="ARBA" id="ARBA00023136"/>
    </source>
</evidence>
<evidence type="ECO:0000256" key="1">
    <source>
        <dbReference type="ARBA" id="ARBA00004377"/>
    </source>
</evidence>
<gene>
    <name evidence="10" type="ORF">Pla100_48170</name>
</gene>
<keyword evidence="2" id="KW-1003">Cell membrane</keyword>
<feature type="domain" description="General secretion pathway GspH" evidence="9">
    <location>
        <begin position="47"/>
        <end position="165"/>
    </location>
</feature>
<accession>A0A5C5ZYA7</accession>
<dbReference type="GO" id="GO:0015628">
    <property type="term" value="P:protein secretion by the type II secretion system"/>
    <property type="evidence" value="ECO:0007669"/>
    <property type="project" value="InterPro"/>
</dbReference>
<dbReference type="Proteomes" id="UP000316213">
    <property type="component" value="Unassembled WGS sequence"/>
</dbReference>
<dbReference type="InterPro" id="IPR022346">
    <property type="entry name" value="T2SS_GspH"/>
</dbReference>
<dbReference type="GO" id="GO:0005886">
    <property type="term" value="C:plasma membrane"/>
    <property type="evidence" value="ECO:0007669"/>
    <property type="project" value="UniProtKB-SubCell"/>
</dbReference>
<feature type="transmembrane region" description="Helical" evidence="8">
    <location>
        <begin position="12"/>
        <end position="36"/>
    </location>
</feature>
<comment type="subcellular location">
    <subcellularLocation>
        <location evidence="1">Cell inner membrane</location>
        <topology evidence="1">Single-pass membrane protein</topology>
    </subcellularLocation>
</comment>
<evidence type="ECO:0000256" key="3">
    <source>
        <dbReference type="ARBA" id="ARBA00022481"/>
    </source>
</evidence>
<proteinExistence type="predicted"/>
<keyword evidence="4" id="KW-0997">Cell inner membrane</keyword>
<evidence type="ECO:0000256" key="5">
    <source>
        <dbReference type="ARBA" id="ARBA00022692"/>
    </source>
</evidence>
<evidence type="ECO:0000256" key="6">
    <source>
        <dbReference type="ARBA" id="ARBA00022989"/>
    </source>
</evidence>
<keyword evidence="5 8" id="KW-0812">Transmembrane</keyword>
<evidence type="ECO:0000313" key="11">
    <source>
        <dbReference type="Proteomes" id="UP000316213"/>
    </source>
</evidence>
<evidence type="ECO:0000256" key="8">
    <source>
        <dbReference type="SAM" id="Phobius"/>
    </source>
</evidence>
<keyword evidence="3" id="KW-0488">Methylation</keyword>
<reference evidence="10 11" key="1">
    <citation type="submission" date="2019-02" db="EMBL/GenBank/DDBJ databases">
        <title>Deep-cultivation of Planctomycetes and their phenomic and genomic characterization uncovers novel biology.</title>
        <authorList>
            <person name="Wiegand S."/>
            <person name="Jogler M."/>
            <person name="Boedeker C."/>
            <person name="Pinto D."/>
            <person name="Vollmers J."/>
            <person name="Rivas-Marin E."/>
            <person name="Kohn T."/>
            <person name="Peeters S.H."/>
            <person name="Heuer A."/>
            <person name="Rast P."/>
            <person name="Oberbeckmann S."/>
            <person name="Bunk B."/>
            <person name="Jeske O."/>
            <person name="Meyerdierks A."/>
            <person name="Storesund J.E."/>
            <person name="Kallscheuer N."/>
            <person name="Luecker S."/>
            <person name="Lage O.M."/>
            <person name="Pohl T."/>
            <person name="Merkel B.J."/>
            <person name="Hornburger P."/>
            <person name="Mueller R.-W."/>
            <person name="Bruemmer F."/>
            <person name="Labrenz M."/>
            <person name="Spormann A.M."/>
            <person name="Op Den Camp H."/>
            <person name="Overmann J."/>
            <person name="Amann R."/>
            <person name="Jetten M.S.M."/>
            <person name="Mascher T."/>
            <person name="Medema M.H."/>
            <person name="Devos D.P."/>
            <person name="Kaster A.-K."/>
            <person name="Ovreas L."/>
            <person name="Rohde M."/>
            <person name="Galperin M.Y."/>
            <person name="Jogler C."/>
        </authorList>
    </citation>
    <scope>NUCLEOTIDE SEQUENCE [LARGE SCALE GENOMIC DNA]</scope>
    <source>
        <strain evidence="10 11">Pla100</strain>
    </source>
</reference>
<keyword evidence="11" id="KW-1185">Reference proteome</keyword>
<comment type="caution">
    <text evidence="10">The sequence shown here is derived from an EMBL/GenBank/DDBJ whole genome shotgun (WGS) entry which is preliminary data.</text>
</comment>
<keyword evidence="7 8" id="KW-0472">Membrane</keyword>
<keyword evidence="6 8" id="KW-1133">Transmembrane helix</keyword>